<sequence length="364" mass="41867">MKKIPIFIIFFIFAALTITFFTTWNSGRSNTDTHQFINQWMRNENGTLATNIHQSTAQDSDEVQGREALSESLGLLMLYAIETEDKPTFDQSYHTLVNLFMEESGFVYWKLTKNGKVEDPTNALVDDLRIVKALTEGYLLWQESKYKDTANQISHFLGKNMMNKSTLTDFYDRSNEARSDTITLSYLDIEALKILVQNNHITNDSYMRMIELSTGFPLKNGLAPKSYRIDRNEYLYDDEVNMIDQLLVALNKSQLSENSKGLIEFIYSELNNKGILYGEYNIETLKPSVDYESPAVYGLLIMLSIEIENKKLALKAYERMIEFRSPGTKYRGAYSISPEGNTHIFDNLVPLLSIEKLKNKGWIS</sequence>
<evidence type="ECO:0008006" key="7">
    <source>
        <dbReference type="Google" id="ProtNLM"/>
    </source>
</evidence>
<dbReference type="Pfam" id="PF01270">
    <property type="entry name" value="Glyco_hydro_8"/>
    <property type="match status" value="1"/>
</dbReference>
<dbReference type="InterPro" id="IPR012341">
    <property type="entry name" value="6hp_glycosidase-like_sf"/>
</dbReference>
<dbReference type="KEGG" id="hli:HLI_16080"/>
<evidence type="ECO:0000313" key="5">
    <source>
        <dbReference type="EMBL" id="QAS53611.1"/>
    </source>
</evidence>
<dbReference type="RefSeq" id="WP_128525882.1">
    <property type="nucleotide sequence ID" value="NZ_CP026118.1"/>
</dbReference>
<dbReference type="OrthoDB" id="1779554at2"/>
<evidence type="ECO:0000256" key="1">
    <source>
        <dbReference type="ARBA" id="ARBA00009209"/>
    </source>
</evidence>
<keyword evidence="4" id="KW-1133">Transmembrane helix</keyword>
<keyword evidence="2" id="KW-0378">Hydrolase</keyword>
<dbReference type="InterPro" id="IPR008928">
    <property type="entry name" value="6-hairpin_glycosidase_sf"/>
</dbReference>
<dbReference type="GO" id="GO:0004553">
    <property type="term" value="F:hydrolase activity, hydrolyzing O-glycosyl compounds"/>
    <property type="evidence" value="ECO:0007669"/>
    <property type="project" value="InterPro"/>
</dbReference>
<dbReference type="GO" id="GO:0005975">
    <property type="term" value="P:carbohydrate metabolic process"/>
    <property type="evidence" value="ECO:0007669"/>
    <property type="project" value="InterPro"/>
</dbReference>
<feature type="transmembrane region" description="Helical" evidence="4">
    <location>
        <begin position="7"/>
        <end position="24"/>
    </location>
</feature>
<proteinExistence type="inferred from homology"/>
<dbReference type="EMBL" id="CP026118">
    <property type="protein sequence ID" value="QAS53611.1"/>
    <property type="molecule type" value="Genomic_DNA"/>
</dbReference>
<name>A0A410MFV7_9BACI</name>
<keyword evidence="4" id="KW-0812">Transmembrane</keyword>
<evidence type="ECO:0000256" key="2">
    <source>
        <dbReference type="ARBA" id="ARBA00022801"/>
    </source>
</evidence>
<reference evidence="5 6" key="1">
    <citation type="submission" date="2018-01" db="EMBL/GenBank/DDBJ databases">
        <title>The whole genome sequencing and assembly of Halobacillus litoralis ERB031 strain.</title>
        <authorList>
            <person name="Lee S.-J."/>
            <person name="Park M.-K."/>
            <person name="Kim J.-Y."/>
            <person name="Lee Y.-J."/>
            <person name="Yi H."/>
            <person name="Bahn Y.-S."/>
            <person name="Kim J.F."/>
            <person name="Lee D.-W."/>
        </authorList>
    </citation>
    <scope>NUCLEOTIDE SEQUENCE [LARGE SCALE GENOMIC DNA]</scope>
    <source>
        <strain evidence="5 6">ERB 031</strain>
    </source>
</reference>
<dbReference type="InterPro" id="IPR002037">
    <property type="entry name" value="Glyco_hydro_8"/>
</dbReference>
<evidence type="ECO:0000313" key="6">
    <source>
        <dbReference type="Proteomes" id="UP000287756"/>
    </source>
</evidence>
<accession>A0A410MFV7</accession>
<keyword evidence="4" id="KW-0472">Membrane</keyword>
<protein>
    <recommendedName>
        <fullName evidence="7">Glycosyl hydrolase</fullName>
    </recommendedName>
</protein>
<organism evidence="5 6">
    <name type="scientific">Halobacillus litoralis</name>
    <dbReference type="NCBI Taxonomy" id="45668"/>
    <lineage>
        <taxon>Bacteria</taxon>
        <taxon>Bacillati</taxon>
        <taxon>Bacillota</taxon>
        <taxon>Bacilli</taxon>
        <taxon>Bacillales</taxon>
        <taxon>Bacillaceae</taxon>
        <taxon>Halobacillus</taxon>
    </lineage>
</organism>
<evidence type="ECO:0000256" key="4">
    <source>
        <dbReference type="SAM" id="Phobius"/>
    </source>
</evidence>
<dbReference type="Proteomes" id="UP000287756">
    <property type="component" value="Chromosome"/>
</dbReference>
<keyword evidence="3" id="KW-0326">Glycosidase</keyword>
<evidence type="ECO:0000256" key="3">
    <source>
        <dbReference type="ARBA" id="ARBA00023295"/>
    </source>
</evidence>
<dbReference type="Gene3D" id="1.50.10.10">
    <property type="match status" value="1"/>
</dbReference>
<dbReference type="SUPFAM" id="SSF48208">
    <property type="entry name" value="Six-hairpin glycosidases"/>
    <property type="match status" value="1"/>
</dbReference>
<comment type="similarity">
    <text evidence="1">Belongs to the glycosyl hydrolase 8 (cellulase D) family.</text>
</comment>
<dbReference type="AlphaFoldDB" id="A0A410MFV7"/>
<gene>
    <name evidence="5" type="ORF">HLI_16080</name>
</gene>